<sequence length="300" mass="33338">MGWSSWLIRIGSGIGGLLGVAIAALFIFQEKIVYVPIVPGMPADYWLEAKKYGLEEEDVEITASDGVKLHGWFLHLPHWTSEYMKTRPVVLFFQENAGNMSFRLPFLRGMIKALDCPVFAVSYRGYGKSQGRPNEKGIKLDAEAGLQHLLTRTDVDTSRVFVFGRSLGGAVAMHLVSKHQSQVCGLILENTFTCVEDMAAQLIPPLGMFIGTGRPLNFLVTNKWSSIKILPAITKVPLLMLVSGKDEMVPPQQMYQLHQAQRAPSCDIFEFPDAHHMDAYDTNPAAYWGALTDFVQKFGG</sequence>
<evidence type="ECO:0000256" key="1">
    <source>
        <dbReference type="SAM" id="Phobius"/>
    </source>
</evidence>
<proteinExistence type="predicted"/>
<feature type="transmembrane region" description="Helical" evidence="1">
    <location>
        <begin position="6"/>
        <end position="28"/>
    </location>
</feature>
<dbReference type="InterPro" id="IPR029058">
    <property type="entry name" value="AB_hydrolase_fold"/>
</dbReference>
<evidence type="ECO:0000313" key="3">
    <source>
        <dbReference type="EMBL" id="CAD8311090.1"/>
    </source>
</evidence>
<dbReference type="PANTHER" id="PTHR12277">
    <property type="entry name" value="ALPHA/BETA HYDROLASE DOMAIN-CONTAINING PROTEIN"/>
    <property type="match status" value="1"/>
</dbReference>
<gene>
    <name evidence="3" type="ORF">CEUR00632_LOCUS21023</name>
</gene>
<accession>A0A7R9W232</accession>
<dbReference type="EMBL" id="HBEC01045100">
    <property type="protein sequence ID" value="CAD8311090.1"/>
    <property type="molecule type" value="Transcribed_RNA"/>
</dbReference>
<name>A0A7R9W232_9CHLO</name>
<evidence type="ECO:0000259" key="2">
    <source>
        <dbReference type="Pfam" id="PF12146"/>
    </source>
</evidence>
<dbReference type="Gene3D" id="3.40.50.1820">
    <property type="entry name" value="alpha/beta hydrolase"/>
    <property type="match status" value="1"/>
</dbReference>
<reference evidence="3" key="1">
    <citation type="submission" date="2021-01" db="EMBL/GenBank/DDBJ databases">
        <authorList>
            <person name="Corre E."/>
            <person name="Pelletier E."/>
            <person name="Niang G."/>
            <person name="Scheremetjew M."/>
            <person name="Finn R."/>
            <person name="Kale V."/>
            <person name="Holt S."/>
            <person name="Cochrane G."/>
            <person name="Meng A."/>
            <person name="Brown T."/>
            <person name="Cohen L."/>
        </authorList>
    </citation>
    <scope>NUCLEOTIDE SEQUENCE</scope>
    <source>
        <strain evidence="3">CCMP219</strain>
    </source>
</reference>
<dbReference type="Pfam" id="PF12146">
    <property type="entry name" value="Hydrolase_4"/>
    <property type="match status" value="1"/>
</dbReference>
<keyword evidence="1" id="KW-0472">Membrane</keyword>
<dbReference type="AlphaFoldDB" id="A0A7R9W232"/>
<keyword evidence="1" id="KW-0812">Transmembrane</keyword>
<dbReference type="GO" id="GO:0016020">
    <property type="term" value="C:membrane"/>
    <property type="evidence" value="ECO:0007669"/>
    <property type="project" value="TreeGrafter"/>
</dbReference>
<dbReference type="SUPFAM" id="SSF53474">
    <property type="entry name" value="alpha/beta-Hydrolases"/>
    <property type="match status" value="1"/>
</dbReference>
<dbReference type="PANTHER" id="PTHR12277:SF81">
    <property type="entry name" value="PROTEIN ABHD13"/>
    <property type="match status" value="1"/>
</dbReference>
<keyword evidence="1" id="KW-1133">Transmembrane helix</keyword>
<protein>
    <recommendedName>
        <fullName evidence="2">Serine aminopeptidase S33 domain-containing protein</fullName>
    </recommendedName>
</protein>
<dbReference type="GO" id="GO:0008474">
    <property type="term" value="F:palmitoyl-(protein) hydrolase activity"/>
    <property type="evidence" value="ECO:0007669"/>
    <property type="project" value="TreeGrafter"/>
</dbReference>
<dbReference type="InterPro" id="IPR022742">
    <property type="entry name" value="Hydrolase_4"/>
</dbReference>
<feature type="domain" description="Serine aminopeptidase S33" evidence="2">
    <location>
        <begin position="116"/>
        <end position="198"/>
    </location>
</feature>
<organism evidence="3">
    <name type="scientific">Chlamydomonas euryale</name>
    <dbReference type="NCBI Taxonomy" id="1486919"/>
    <lineage>
        <taxon>Eukaryota</taxon>
        <taxon>Viridiplantae</taxon>
        <taxon>Chlorophyta</taxon>
        <taxon>core chlorophytes</taxon>
        <taxon>Chlorophyceae</taxon>
        <taxon>CS clade</taxon>
        <taxon>Chlamydomonadales</taxon>
        <taxon>Chlamydomonadaceae</taxon>
        <taxon>Chlamydomonas</taxon>
    </lineage>
</organism>